<gene>
    <name evidence="2" type="ORF">N7494_003936</name>
</gene>
<dbReference type="Proteomes" id="UP001220324">
    <property type="component" value="Unassembled WGS sequence"/>
</dbReference>
<reference evidence="2 3" key="1">
    <citation type="journal article" date="2023" name="IMA Fungus">
        <title>Comparative genomic study of the Penicillium genus elucidates a diverse pangenome and 15 lateral gene transfer events.</title>
        <authorList>
            <person name="Petersen C."/>
            <person name="Sorensen T."/>
            <person name="Nielsen M.R."/>
            <person name="Sondergaard T.E."/>
            <person name="Sorensen J.L."/>
            <person name="Fitzpatrick D.A."/>
            <person name="Frisvad J.C."/>
            <person name="Nielsen K.L."/>
        </authorList>
    </citation>
    <scope>NUCLEOTIDE SEQUENCE [LARGE SCALE GENOMIC DNA]</scope>
    <source>
        <strain evidence="2 3">IBT 35679</strain>
    </source>
</reference>
<name>A0AAD6CZL9_9EURO</name>
<proteinExistence type="predicted"/>
<accession>A0AAD6CZL9</accession>
<dbReference type="AlphaFoldDB" id="A0AAD6CZL9"/>
<feature type="compositionally biased region" description="Polar residues" evidence="1">
    <location>
        <begin position="98"/>
        <end position="107"/>
    </location>
</feature>
<sequence>MEKPGISGLIAPNKTLLAFAIAIVKQKPPDKDVKDYILKIRHFIRRGLPVESSDKFFDSVAFWQKAYRESEAEQAKLLNKVFELEQRTQGLLSKIKETQSAGNTFSPSGKRKVPSSERLKDLDPPRKKTQSRNSHTQLTKATDNEDDEDSGNENVDSKLMRQLYTVQRALQKRYNSGSLTTDAVALCKIAESEVLGAIIRLNIPENQSKIPSNQQNQKPVLTTIIKAAELSFDLVHQALHKVIGVQEEYYCKGQIIYYLVCLFESTMGALTQLCTASPQTDSRTALQETSNGNKKRTQVQGNSQKEKAPIISKKKRQKIEKNAAQLLLDLLCKMAMSLDLTRSEDQELMEGFLFIVIGRVGKMLALFVFDNHPLPSDSCSDLKAPQGIRAMKEEGLTQGMAQLEAEQLVRFLDQVLGSQVSDTGILHSQFIQNMKGRLQKTLMQAVFGDDDPLFRAGLVRPVTPPALSDNGRSSTRQKFPEWFTEELWRLVGWDLLNSIPERG</sequence>
<evidence type="ECO:0000313" key="2">
    <source>
        <dbReference type="EMBL" id="KAJ5546351.1"/>
    </source>
</evidence>
<evidence type="ECO:0000313" key="3">
    <source>
        <dbReference type="Proteomes" id="UP001220324"/>
    </source>
</evidence>
<feature type="region of interest" description="Disordered" evidence="1">
    <location>
        <begin position="282"/>
        <end position="314"/>
    </location>
</feature>
<protein>
    <submittedName>
        <fullName evidence="2">Uncharacterized protein</fullName>
    </submittedName>
</protein>
<keyword evidence="3" id="KW-1185">Reference proteome</keyword>
<feature type="compositionally biased region" description="Polar residues" evidence="1">
    <location>
        <begin position="131"/>
        <end position="141"/>
    </location>
</feature>
<feature type="compositionally biased region" description="Basic and acidic residues" evidence="1">
    <location>
        <begin position="114"/>
        <end position="126"/>
    </location>
</feature>
<dbReference type="EMBL" id="JAQIZZ010000003">
    <property type="protein sequence ID" value="KAJ5546351.1"/>
    <property type="molecule type" value="Genomic_DNA"/>
</dbReference>
<feature type="region of interest" description="Disordered" evidence="1">
    <location>
        <begin position="95"/>
        <end position="156"/>
    </location>
</feature>
<feature type="compositionally biased region" description="Polar residues" evidence="1">
    <location>
        <begin position="282"/>
        <end position="303"/>
    </location>
</feature>
<organism evidence="2 3">
    <name type="scientific">Penicillium frequentans</name>
    <dbReference type="NCBI Taxonomy" id="3151616"/>
    <lineage>
        <taxon>Eukaryota</taxon>
        <taxon>Fungi</taxon>
        <taxon>Dikarya</taxon>
        <taxon>Ascomycota</taxon>
        <taxon>Pezizomycotina</taxon>
        <taxon>Eurotiomycetes</taxon>
        <taxon>Eurotiomycetidae</taxon>
        <taxon>Eurotiales</taxon>
        <taxon>Aspergillaceae</taxon>
        <taxon>Penicillium</taxon>
    </lineage>
</organism>
<comment type="caution">
    <text evidence="2">The sequence shown here is derived from an EMBL/GenBank/DDBJ whole genome shotgun (WGS) entry which is preliminary data.</text>
</comment>
<evidence type="ECO:0000256" key="1">
    <source>
        <dbReference type="SAM" id="MobiDB-lite"/>
    </source>
</evidence>